<dbReference type="InterPro" id="IPR047879">
    <property type="entry name" value="YjiT"/>
</dbReference>
<dbReference type="RefSeq" id="WP_213351609.1">
    <property type="nucleotide sequence ID" value="NZ_JAHBGB010000006.1"/>
</dbReference>
<comment type="caution">
    <text evidence="1">The sequence shown here is derived from an EMBL/GenBank/DDBJ whole genome shotgun (WGS) entry which is preliminary data.</text>
</comment>
<name>A0ABW4Z014_9HYPH</name>
<dbReference type="EMBL" id="JBHUHD010000001">
    <property type="protein sequence ID" value="MFD2141980.1"/>
    <property type="molecule type" value="Genomic_DNA"/>
</dbReference>
<organism evidence="1 2">
    <name type="scientific">Ancylobacter oerskovii</name>
    <dbReference type="NCBI Taxonomy" id="459519"/>
    <lineage>
        <taxon>Bacteria</taxon>
        <taxon>Pseudomonadati</taxon>
        <taxon>Pseudomonadota</taxon>
        <taxon>Alphaproteobacteria</taxon>
        <taxon>Hyphomicrobiales</taxon>
        <taxon>Xanthobacteraceae</taxon>
        <taxon>Ancylobacter</taxon>
    </lineage>
</organism>
<reference evidence="2" key="1">
    <citation type="journal article" date="2019" name="Int. J. Syst. Evol. Microbiol.">
        <title>The Global Catalogue of Microorganisms (GCM) 10K type strain sequencing project: providing services to taxonomists for standard genome sequencing and annotation.</title>
        <authorList>
            <consortium name="The Broad Institute Genomics Platform"/>
            <consortium name="The Broad Institute Genome Sequencing Center for Infectious Disease"/>
            <person name="Wu L."/>
            <person name="Ma J."/>
        </authorList>
    </citation>
    <scope>NUCLEOTIDE SEQUENCE [LARGE SCALE GENOMIC DNA]</scope>
    <source>
        <strain evidence="2">CCM 7435</strain>
    </source>
</reference>
<evidence type="ECO:0000313" key="2">
    <source>
        <dbReference type="Proteomes" id="UP001597299"/>
    </source>
</evidence>
<dbReference type="NCBIfam" id="NF038336">
    <property type="entry name" value="YjiT_fam"/>
    <property type="match status" value="1"/>
</dbReference>
<dbReference type="Proteomes" id="UP001597299">
    <property type="component" value="Unassembled WGS sequence"/>
</dbReference>
<proteinExistence type="predicted"/>
<gene>
    <name evidence="1" type="ORF">ACFSNC_16355</name>
</gene>
<accession>A0ABW4Z014</accession>
<sequence length="1079" mass="118534">MTSLLATRGLEQPDGRPLYAYRFSRTDIESCGAIVRRHGSSALRDRSGAALVICHIAEWFRRERGGGHWDWIRPLRTLGLEYGTYASVQYRDVEALVSLGLRVWRRPEPTGGERLLAIVREAGFPVASVREDPRIASWLKNSVLCAERGFATRDAVGAEAWRVSERLAQALFDPAVDLCDKIVELRRLLPPGDAGGDPVEFLDGCRPGWRDELPFDVECDDIRGLVERIVRTREDGSAALDVTRRLVLARDGWQARATLGLSGNIDLRRLPNSVAAAVRDGRRLRVFPCSPYCDEMVAVAAIETFDQDDGPIHELRAFVARFDAALALKDEARLLVQAGTTTISQFVAAGGEALKDPVVALDIEQLDEEGRPVSLRVLGPSPVQTTRSRLALAVKRQYFEAVSFSAGFEDLGAVIGSDRRLVAFSGRARFRLDDTTWSWRTSAESTVDARLVLIGDLLRGVRESVFRGVPTCWIERDGHLMAPRRTNMRWRPKGRGTWQSIEDARPWGNVDLAIIENGELRLTVGAAIVPPDFEVSIDPVRRQLRVEGLRTRLLSAGASGNLTVAFDRDAAIVTLGPPSGVATIVLRPRWDAELAITVSDPSYDLCLVDSSDRPMSPRSILSLDALKGVRIRSTRDVSLTLELRAIDAPRLAVVRTISGEVPLSTFADTIHQLLGSSESLDARIAVGAIGAGQQIAEVRWYAEDVDPFDAPRPNAFSVLATTHGLELKAFSLAHPSAGTVAVSAPASQATMRAELSKALPAGPWLVYGHRRNGARIRPRIVPAAPRSFQDEQTLLERAIGTDASAARAVAFVRAYAQADQLSSLDRRTIVTLLTVARREGLPISSIDAIKALDGSPALATLLLASCDSLDERAALLDLQRDLPFLWSSTTISNWLEAFAARIADTRRRLADAGIDDTITYRSILLALREIVALRPELAGHARAVFLVLVTAEMARAGRTIESSEGNFLKVPVGHGTRSEIDRLIARHDDTDIPPRGLLSPRALMAQQRHFEPYDERFAETIATPLAIADHAAGRMDLSVQEIRRCRDVWLFDPEYFETMVPVGIEKRLREATTMGQGRA</sequence>
<protein>
    <submittedName>
        <fullName evidence="1">STY4851/ECs_5259 family protein</fullName>
    </submittedName>
</protein>
<evidence type="ECO:0000313" key="1">
    <source>
        <dbReference type="EMBL" id="MFD2141980.1"/>
    </source>
</evidence>
<keyword evidence="2" id="KW-1185">Reference proteome</keyword>